<protein>
    <submittedName>
        <fullName evidence="1">Protein transport protein Sec16B</fullName>
    </submittedName>
</protein>
<proteinExistence type="predicted"/>
<reference evidence="1" key="2">
    <citation type="submission" date="2014-07" db="EMBL/GenBank/DDBJ databases">
        <authorList>
            <person name="Hull J."/>
        </authorList>
    </citation>
    <scope>NUCLEOTIDE SEQUENCE</scope>
</reference>
<gene>
    <name evidence="1" type="primary">SEC16B_2</name>
    <name evidence="1" type="ORF">CM83_43799</name>
</gene>
<name>A0A0A9W8B9_LYGHE</name>
<dbReference type="AlphaFoldDB" id="A0A0A9W8B9"/>
<sequence>MTYRVTSRMMSPKVRSGCSKITIKMVVSVEYRWSCSSSSSSNDGEQAEVTLHATRVLMNAATEKMATCTHCRSGGMLVDYGAVSLPAVLEAEEAEAAARMTEKAKHDA</sequence>
<dbReference type="EMBL" id="GBHO01039958">
    <property type="protein sequence ID" value="JAG03646.1"/>
    <property type="molecule type" value="Transcribed_RNA"/>
</dbReference>
<reference evidence="1" key="1">
    <citation type="journal article" date="2014" name="PLoS ONE">
        <title>Transcriptome-Based Identification of ABC Transporters in the Western Tarnished Plant Bug Lygus hesperus.</title>
        <authorList>
            <person name="Hull J.J."/>
            <person name="Chaney K."/>
            <person name="Geib S.M."/>
            <person name="Fabrick J.A."/>
            <person name="Brent C.S."/>
            <person name="Walsh D."/>
            <person name="Lavine L.C."/>
        </authorList>
    </citation>
    <scope>NUCLEOTIDE SEQUENCE</scope>
</reference>
<organism evidence="1">
    <name type="scientific">Lygus hesperus</name>
    <name type="common">Western plant bug</name>
    <dbReference type="NCBI Taxonomy" id="30085"/>
    <lineage>
        <taxon>Eukaryota</taxon>
        <taxon>Metazoa</taxon>
        <taxon>Ecdysozoa</taxon>
        <taxon>Arthropoda</taxon>
        <taxon>Hexapoda</taxon>
        <taxon>Insecta</taxon>
        <taxon>Pterygota</taxon>
        <taxon>Neoptera</taxon>
        <taxon>Paraneoptera</taxon>
        <taxon>Hemiptera</taxon>
        <taxon>Heteroptera</taxon>
        <taxon>Panheteroptera</taxon>
        <taxon>Cimicomorpha</taxon>
        <taxon>Miridae</taxon>
        <taxon>Mirini</taxon>
        <taxon>Lygus</taxon>
    </lineage>
</organism>
<evidence type="ECO:0000313" key="1">
    <source>
        <dbReference type="EMBL" id="JAG03646.1"/>
    </source>
</evidence>
<accession>A0A0A9W8B9</accession>